<dbReference type="GeneID" id="93585638"/>
<reference evidence="1 2" key="1">
    <citation type="submission" date="2019-01" db="EMBL/GenBank/DDBJ databases">
        <title>Intercellular communication is required for trap formation in the nematode-trapping fungus Duddingtonia flagrans.</title>
        <authorList>
            <person name="Youssar L."/>
            <person name="Wernet V."/>
            <person name="Hensel N."/>
            <person name="Hildebrandt H.-G."/>
            <person name="Fischer R."/>
        </authorList>
    </citation>
    <scope>NUCLEOTIDE SEQUENCE [LARGE SCALE GENOMIC DNA]</scope>
    <source>
        <strain evidence="1 2">CBS H-5679</strain>
    </source>
</reference>
<dbReference type="OrthoDB" id="5314296at2759"/>
<dbReference type="AlphaFoldDB" id="A0A437A1J6"/>
<gene>
    <name evidence="1" type="ORF">DFL_003327</name>
</gene>
<protein>
    <submittedName>
        <fullName evidence="1">Uncharacterized protein</fullName>
    </submittedName>
</protein>
<dbReference type="Gene3D" id="3.80.10.10">
    <property type="entry name" value="Ribonuclease Inhibitor"/>
    <property type="match status" value="1"/>
</dbReference>
<dbReference type="VEuPathDB" id="FungiDB:DFL_003327"/>
<organism evidence="1 2">
    <name type="scientific">Arthrobotrys flagrans</name>
    <name type="common">Nematode-trapping fungus</name>
    <name type="synonym">Trichothecium flagrans</name>
    <dbReference type="NCBI Taxonomy" id="97331"/>
    <lineage>
        <taxon>Eukaryota</taxon>
        <taxon>Fungi</taxon>
        <taxon>Dikarya</taxon>
        <taxon>Ascomycota</taxon>
        <taxon>Pezizomycotina</taxon>
        <taxon>Orbiliomycetes</taxon>
        <taxon>Orbiliales</taxon>
        <taxon>Orbiliaceae</taxon>
        <taxon>Arthrobotrys</taxon>
    </lineage>
</organism>
<dbReference type="RefSeq" id="XP_067490536.1">
    <property type="nucleotide sequence ID" value="XM_067632249.1"/>
</dbReference>
<accession>A0A437A1J6</accession>
<proteinExistence type="predicted"/>
<dbReference type="SUPFAM" id="SSF52047">
    <property type="entry name" value="RNI-like"/>
    <property type="match status" value="1"/>
</dbReference>
<evidence type="ECO:0000313" key="1">
    <source>
        <dbReference type="EMBL" id="RVD84992.1"/>
    </source>
</evidence>
<name>A0A437A1J6_ARTFL</name>
<evidence type="ECO:0000313" key="2">
    <source>
        <dbReference type="Proteomes" id="UP000283090"/>
    </source>
</evidence>
<dbReference type="Proteomes" id="UP000283090">
    <property type="component" value="Unassembled WGS sequence"/>
</dbReference>
<sequence>MFFPPEILLSILEELKTDRNTLHNLRLVDKYFCQAATDILFGNFSVHYGFKHSVPQMKAIIKSPGLQPYIRSLHLPSESFFPIAKNFTLRVGGSYRFPWSRDLSKEVEPPTRRNCYQQETDSENYRGYMEVPTNRRARFSFNVKRYKNEYDRYTKTLTGFLKACVNLRAIHITTGLGYDAERSETWCSMIKTDVFPILAKHKVKKLEISAASGDCLFRMIDGYEDNGDMNFDQLPMFPSVKSLAIKTHCKARFEQRFNRQGLSKLNNFLSTMTNLTAYSISNTELKVRAVELLPTRCTDNITSLDLGCMLLNGEIFETFKSMISSMRSLTDLTLDTVVLCLSANLQLEDYPERRLPKGMSPTPPPERIVDPFNLFGHNGAIDATDGLFGPFGQSYTPQPVFNFDMFTLLEEARNIPTYAFTDLSAGVTWKSVFDMLQERLPKLTEFYFKRLVYTGPRALNGRNILLYIPVQDLEDYNRRDFQRFARGAKDMELVSTLESDYLALEDLRNTVNERRQKCGLVELKSDTKSEGFGKVDSGNDAEGLGKEIPGFEHQTKNKRIIIVPHHNLWQDSGSCCIPGNSATGDLCYWRI</sequence>
<comment type="caution">
    <text evidence="1">The sequence shown here is derived from an EMBL/GenBank/DDBJ whole genome shotgun (WGS) entry which is preliminary data.</text>
</comment>
<keyword evidence="2" id="KW-1185">Reference proteome</keyword>
<dbReference type="EMBL" id="SAEB01000006">
    <property type="protein sequence ID" value="RVD84992.1"/>
    <property type="molecule type" value="Genomic_DNA"/>
</dbReference>
<dbReference type="InterPro" id="IPR032675">
    <property type="entry name" value="LRR_dom_sf"/>
</dbReference>